<feature type="domain" description="Alcohol dehydrogenase iron-type/glycerol dehydrogenase GldA" evidence="3">
    <location>
        <begin position="41"/>
        <end position="182"/>
    </location>
</feature>
<dbReference type="GO" id="GO:0004022">
    <property type="term" value="F:alcohol dehydrogenase (NAD+) activity"/>
    <property type="evidence" value="ECO:0007669"/>
    <property type="project" value="TreeGrafter"/>
</dbReference>
<comment type="similarity">
    <text evidence="1">Belongs to the iron-containing alcohol dehydrogenase family.</text>
</comment>
<evidence type="ECO:0000256" key="1">
    <source>
        <dbReference type="ARBA" id="ARBA00007358"/>
    </source>
</evidence>
<dbReference type="Pfam" id="PF25137">
    <property type="entry name" value="ADH_Fe_C"/>
    <property type="match status" value="1"/>
</dbReference>
<dbReference type="EMBL" id="CP067089">
    <property type="protein sequence ID" value="QQO09509.1"/>
    <property type="molecule type" value="Genomic_DNA"/>
</dbReference>
<dbReference type="PANTHER" id="PTHR11496">
    <property type="entry name" value="ALCOHOL DEHYDROGENASE"/>
    <property type="match status" value="1"/>
</dbReference>
<keyword evidence="6" id="KW-1185">Reference proteome</keyword>
<keyword evidence="2" id="KW-0560">Oxidoreductase</keyword>
<reference evidence="5" key="1">
    <citation type="submission" date="2021-01" db="EMBL/GenBank/DDBJ databases">
        <title>Description of Breznakiella homolactica.</title>
        <authorList>
            <person name="Song Y."/>
            <person name="Brune A."/>
        </authorList>
    </citation>
    <scope>NUCLEOTIDE SEQUENCE</scope>
    <source>
        <strain evidence="5">RmG30</strain>
    </source>
</reference>
<feature type="domain" description="Fe-containing alcohol dehydrogenase-like C-terminal" evidence="4">
    <location>
        <begin position="196"/>
        <end position="401"/>
    </location>
</feature>
<evidence type="ECO:0000259" key="4">
    <source>
        <dbReference type="Pfam" id="PF25137"/>
    </source>
</evidence>
<dbReference type="InterPro" id="IPR056798">
    <property type="entry name" value="ADH_Fe_C"/>
</dbReference>
<dbReference type="InterPro" id="IPR039697">
    <property type="entry name" value="Alcohol_dehydrogenase_Fe"/>
</dbReference>
<evidence type="ECO:0000313" key="5">
    <source>
        <dbReference type="EMBL" id="QQO09509.1"/>
    </source>
</evidence>
<evidence type="ECO:0000259" key="3">
    <source>
        <dbReference type="Pfam" id="PF00465"/>
    </source>
</evidence>
<name>A0A7T7XNB2_9SPIR</name>
<gene>
    <name evidence="5" type="ORF">JFL75_00900</name>
</gene>
<dbReference type="SUPFAM" id="SSF56796">
    <property type="entry name" value="Dehydroquinate synthase-like"/>
    <property type="match status" value="1"/>
</dbReference>
<dbReference type="CDD" id="cd08551">
    <property type="entry name" value="Fe-ADH"/>
    <property type="match status" value="1"/>
</dbReference>
<dbReference type="AlphaFoldDB" id="A0A7T7XNB2"/>
<dbReference type="GO" id="GO:0046872">
    <property type="term" value="F:metal ion binding"/>
    <property type="evidence" value="ECO:0007669"/>
    <property type="project" value="InterPro"/>
</dbReference>
<dbReference type="Gene3D" id="3.40.50.1970">
    <property type="match status" value="1"/>
</dbReference>
<organism evidence="5 6">
    <name type="scientific">Breznakiella homolactica</name>
    <dbReference type="NCBI Taxonomy" id="2798577"/>
    <lineage>
        <taxon>Bacteria</taxon>
        <taxon>Pseudomonadati</taxon>
        <taxon>Spirochaetota</taxon>
        <taxon>Spirochaetia</taxon>
        <taxon>Spirochaetales</taxon>
        <taxon>Breznakiellaceae</taxon>
        <taxon>Breznakiella</taxon>
    </lineage>
</organism>
<protein>
    <submittedName>
        <fullName evidence="5">Iron-containing alcohol dehydrogenase</fullName>
    </submittedName>
</protein>
<evidence type="ECO:0000256" key="2">
    <source>
        <dbReference type="ARBA" id="ARBA00023002"/>
    </source>
</evidence>
<dbReference type="KEGG" id="bhc:JFL75_00900"/>
<accession>A0A7T7XNB2</accession>
<dbReference type="Gene3D" id="1.20.1090.10">
    <property type="entry name" value="Dehydroquinate synthase-like - alpha domain"/>
    <property type="match status" value="1"/>
</dbReference>
<evidence type="ECO:0000313" key="6">
    <source>
        <dbReference type="Proteomes" id="UP000595917"/>
    </source>
</evidence>
<dbReference type="InterPro" id="IPR001670">
    <property type="entry name" value="ADH_Fe/GldA"/>
</dbReference>
<dbReference type="PANTHER" id="PTHR11496:SF102">
    <property type="entry name" value="ALCOHOL DEHYDROGENASE 4"/>
    <property type="match status" value="1"/>
</dbReference>
<dbReference type="Pfam" id="PF00465">
    <property type="entry name" value="Fe-ADH"/>
    <property type="match status" value="1"/>
</dbReference>
<dbReference type="Proteomes" id="UP000595917">
    <property type="component" value="Chromosome"/>
</dbReference>
<dbReference type="RefSeq" id="WP_215626812.1">
    <property type="nucleotide sequence ID" value="NZ_CP067089.2"/>
</dbReference>
<sequence>MNVKLDTPVSVYDFDRIETDDLAAILRESAGIPADSGDVLRVAAVIDGTPLEERDRLLEALGKHCSLAVSDRVEPNPRTDDIMVMAGEPAVRRASVILGIGGGSVLDSAKALAMLAANGGTLTDYLGAAPARTITKQSIPLVLIPTTAGTGSEVTKVGVYTSPEGRKHTLGSPLMMAKSAVLSGSFLNSVPPRLCAATGFDALDHSLESIWNKNATDHTRAIAEDAAAEVLTWLPRAYAHAVQIRDGMRPDPGELMAVNRKMLAASCMAGTAFNITGTAAGHALSFILSEDWHVPHGAACAFTLLDVFDLALENADTAASLARISARFHPDSKNERELTAALRKMIAAMMRDMAMPENFRDLGVTISAGEIDSHFSRSFSDPKMLNQLPPASKETIYPFLEKKC</sequence>
<proteinExistence type="inferred from homology"/>